<keyword evidence="2" id="KW-0812">Transmembrane</keyword>
<dbReference type="PROSITE" id="PS00409">
    <property type="entry name" value="PROKAR_NTER_METHYL"/>
    <property type="match status" value="1"/>
</dbReference>
<protein>
    <submittedName>
        <fullName evidence="3">Ig-like domain-containing protein</fullName>
    </submittedName>
</protein>
<dbReference type="RefSeq" id="WP_340290666.1">
    <property type="nucleotide sequence ID" value="NZ_JBBEOI010000021.1"/>
</dbReference>
<organism evidence="3 4">
    <name type="scientific">Aquipuribacter hungaricus</name>
    <dbReference type="NCBI Taxonomy" id="545624"/>
    <lineage>
        <taxon>Bacteria</taxon>
        <taxon>Bacillati</taxon>
        <taxon>Actinomycetota</taxon>
        <taxon>Actinomycetes</taxon>
        <taxon>Micrococcales</taxon>
        <taxon>Intrasporangiaceae</taxon>
        <taxon>Aquipuribacter</taxon>
    </lineage>
</organism>
<reference evidence="4" key="1">
    <citation type="journal article" date="2019" name="Int. J. Syst. Evol. Microbiol.">
        <title>The Global Catalogue of Microorganisms (GCM) 10K type strain sequencing project: providing services to taxonomists for standard genome sequencing and annotation.</title>
        <authorList>
            <consortium name="The Broad Institute Genomics Platform"/>
            <consortium name="The Broad Institute Genome Sequencing Center for Infectious Disease"/>
            <person name="Wu L."/>
            <person name="Ma J."/>
        </authorList>
    </citation>
    <scope>NUCLEOTIDE SEQUENCE [LARGE SCALE GENOMIC DNA]</scope>
    <source>
        <strain evidence="4">NCAIM B.02333</strain>
    </source>
</reference>
<comment type="caution">
    <text evidence="3">The sequence shown here is derived from an EMBL/GenBank/DDBJ whole genome shotgun (WGS) entry which is preliminary data.</text>
</comment>
<dbReference type="Gene3D" id="2.60.40.2810">
    <property type="match status" value="1"/>
</dbReference>
<name>A0ABV7WC50_9MICO</name>
<keyword evidence="2" id="KW-1133">Transmembrane helix</keyword>
<gene>
    <name evidence="3" type="ORF">ACFOLH_03330</name>
</gene>
<keyword evidence="4" id="KW-1185">Reference proteome</keyword>
<keyword evidence="2" id="KW-0472">Membrane</keyword>
<dbReference type="Proteomes" id="UP001595685">
    <property type="component" value="Unassembled WGS sequence"/>
</dbReference>
<dbReference type="Pfam" id="PF07963">
    <property type="entry name" value="N_methyl"/>
    <property type="match status" value="1"/>
</dbReference>
<dbReference type="Pfam" id="PF17963">
    <property type="entry name" value="Big_9"/>
    <property type="match status" value="4"/>
</dbReference>
<accession>A0ABV7WC50</accession>
<dbReference type="NCBIfam" id="TIGR02532">
    <property type="entry name" value="IV_pilin_GFxxxE"/>
    <property type="match status" value="1"/>
</dbReference>
<evidence type="ECO:0000256" key="2">
    <source>
        <dbReference type="SAM" id="Phobius"/>
    </source>
</evidence>
<evidence type="ECO:0000313" key="4">
    <source>
        <dbReference type="Proteomes" id="UP001595685"/>
    </source>
</evidence>
<feature type="region of interest" description="Disordered" evidence="1">
    <location>
        <begin position="93"/>
        <end position="112"/>
    </location>
</feature>
<feature type="transmembrane region" description="Helical" evidence="2">
    <location>
        <begin position="12"/>
        <end position="38"/>
    </location>
</feature>
<proteinExistence type="predicted"/>
<evidence type="ECO:0000313" key="3">
    <source>
        <dbReference type="EMBL" id="MFC3687369.1"/>
    </source>
</evidence>
<sequence length="670" mass="68128">MRPSTRHAGHDAGFTLIETVVAVVLMGIVLTGVAGLLVRSQATSTQIARTTVATQLADQQMELVRSVKPSETTPGTSKLLAGRSQAMVQAQWASRPPELATTTPAWDPAPVGTPAVPLEVSQRVDGQRYVLQTYIGTCTQAQNPATGAHVGPCSNTVPAGVETYRIFVRVVWDKGGATTCGGAADCQFLLTTLVNADGNLIFNTTNDGKGPKGFPDGPVAVPFNTTSASFSVLGNDLPGENGFAAQPVSVVQQPQHGTLSGTQSSGTMSYTPAPDFYGPDGFVYKLVDTKGILSDEVEVSLTVARPPVPTAAAKTITGVRGSGASVTVLSPVNPAWHGADAVTVVSPPASGASVTAANGVLTYTAPAGHAGTETFVYRITDRSGQSAQATVTATTPAPVARADTATASRLGAVDIDVRLNDDPEFSAGDVTITTAPGQGTATVVGGKVRYTARPGTSATSDVLGYTVQRGTLRSSAQVTITIPAAPKAVDDSYTVTRGTTSDLDVRFNDPQEFTNAEVSIVTGPSQGSATAVGGKVRYVAPVGAGASTTSLVYQVTTPSGLTSTATLTLSLYAPPAAGSTTACFPKGNGVAVSVDLSRLVSGSSITSWAVVSGPGAGYSSVTISSTANPVVARLNTTQNNPPASSFRYRVTDSSGRSAEGVVSLAPGTTC</sequence>
<dbReference type="EMBL" id="JBHRWW010000002">
    <property type="protein sequence ID" value="MFC3687369.1"/>
    <property type="molecule type" value="Genomic_DNA"/>
</dbReference>
<dbReference type="Gene3D" id="2.60.40.3440">
    <property type="match status" value="2"/>
</dbReference>
<evidence type="ECO:0000256" key="1">
    <source>
        <dbReference type="SAM" id="MobiDB-lite"/>
    </source>
</evidence>
<dbReference type="InterPro" id="IPR012902">
    <property type="entry name" value="N_methyl_site"/>
</dbReference>